<evidence type="ECO:0008006" key="4">
    <source>
        <dbReference type="Google" id="ProtNLM"/>
    </source>
</evidence>
<protein>
    <recommendedName>
        <fullName evidence="4">Copper amine oxidase N-terminal domain-containing protein</fullName>
    </recommendedName>
</protein>
<sequence length="416" mass="47793">MVRKSCTIFVMAMLSFMLLWPLSGYAAASESVGAVRAVMKQAPSEIETVSGVSARFDEQQVGYVDPDSGTIYYNISGVQDDKRWYSVVEKSPDGTLMRWEDGFSAIYPVMDGAPRVSILPSKYSAGDMDQGFYYDAASSTVYEGNAYIISPDQRWALYENSSYTVPLGENGPEQPQREYRYWLKEAKTHELQEIFTSPSYTGATWTADSQIIVQRYSEQAKQNEIVLFDPNTLKWKFLMNASMVFYLRDRHLLVYTNNEPTRQPNAYDLNTHRTRTISTEELNQLSRERWTSYKDVEELDPELNVSRLPVKSMVFTRHREHKVEIDGQIVKLPYALQKNGTLWLPVRPMAEALSWKIEPIQTEAAHYQYGIQQDSSRIELQNTNSIVIHNRLFITRGQLQSLGYKEIEVSPNITNK</sequence>
<evidence type="ECO:0000313" key="3">
    <source>
        <dbReference type="Proteomes" id="UP000193834"/>
    </source>
</evidence>
<keyword evidence="3" id="KW-1185">Reference proteome</keyword>
<keyword evidence="1" id="KW-0732">Signal</keyword>
<reference evidence="2 3" key="1">
    <citation type="submission" date="2017-04" db="EMBL/GenBank/DDBJ databases">
        <authorList>
            <person name="Afonso C.L."/>
            <person name="Miller P.J."/>
            <person name="Scott M.A."/>
            <person name="Spackman E."/>
            <person name="Goraichik I."/>
            <person name="Dimitrov K.M."/>
            <person name="Suarez D.L."/>
            <person name="Swayne D.E."/>
        </authorList>
    </citation>
    <scope>NUCLEOTIDE SEQUENCE [LARGE SCALE GENOMIC DNA]</scope>
    <source>
        <strain evidence="2 3">11</strain>
    </source>
</reference>
<gene>
    <name evidence="2" type="ORF">SAMN06295960_3074</name>
</gene>
<dbReference type="OrthoDB" id="2656156at2"/>
<evidence type="ECO:0000313" key="2">
    <source>
        <dbReference type="EMBL" id="SMG49824.1"/>
    </source>
</evidence>
<name>A0A1X7L8K8_9BACL</name>
<feature type="signal peptide" evidence="1">
    <location>
        <begin position="1"/>
        <end position="26"/>
    </location>
</feature>
<dbReference type="AlphaFoldDB" id="A0A1X7L8K8"/>
<feature type="chain" id="PRO_5039507560" description="Copper amine oxidase N-terminal domain-containing protein" evidence="1">
    <location>
        <begin position="27"/>
        <end position="416"/>
    </location>
</feature>
<dbReference type="Proteomes" id="UP000193834">
    <property type="component" value="Unassembled WGS sequence"/>
</dbReference>
<evidence type="ECO:0000256" key="1">
    <source>
        <dbReference type="SAM" id="SignalP"/>
    </source>
</evidence>
<proteinExistence type="predicted"/>
<dbReference type="EMBL" id="FXAZ01000004">
    <property type="protein sequence ID" value="SMG49824.1"/>
    <property type="molecule type" value="Genomic_DNA"/>
</dbReference>
<organism evidence="2 3">
    <name type="scientific">Paenibacillus aquistagni</name>
    <dbReference type="NCBI Taxonomy" id="1852522"/>
    <lineage>
        <taxon>Bacteria</taxon>
        <taxon>Bacillati</taxon>
        <taxon>Bacillota</taxon>
        <taxon>Bacilli</taxon>
        <taxon>Bacillales</taxon>
        <taxon>Paenibacillaceae</taxon>
        <taxon>Paenibacillus</taxon>
    </lineage>
</organism>
<dbReference type="RefSeq" id="WP_139829178.1">
    <property type="nucleotide sequence ID" value="NZ_FXAZ01000004.1"/>
</dbReference>
<accession>A0A1X7L8K8</accession>
<dbReference type="SUPFAM" id="SSF82171">
    <property type="entry name" value="DPP6 N-terminal domain-like"/>
    <property type="match status" value="1"/>
</dbReference>